<evidence type="ECO:0000256" key="2">
    <source>
        <dbReference type="SAM" id="MobiDB-lite"/>
    </source>
</evidence>
<dbReference type="AlphaFoldDB" id="A0A8S4RTB7"/>
<feature type="coiled-coil region" evidence="1">
    <location>
        <begin position="23"/>
        <end position="92"/>
    </location>
</feature>
<keyword evidence="1" id="KW-0175">Coiled coil</keyword>
<evidence type="ECO:0000256" key="1">
    <source>
        <dbReference type="SAM" id="Coils"/>
    </source>
</evidence>
<gene>
    <name evidence="3" type="primary">jg9644</name>
    <name evidence="3" type="ORF">PAEG_LOCUS17392</name>
</gene>
<sequence length="198" mass="21259">MIKLFCAQKPEHVSLGPQPTPEMEAIAREVDALARERLALEAELAAKQREVTIKTGEADSLQSELDTLTATLKQLENQKGEAQKRLNDLKTQPLHTERHLQQLLRGSTPNDAVDDDSFSKNEFGAMNGGSGFASDPFKDSAFSNLPNNDPFAPTSGNTNSAKDAFGNDAFASNADPFAGDAFAPTEATKPADVSVQVL</sequence>
<keyword evidence="4" id="KW-1185">Reference proteome</keyword>
<protein>
    <submittedName>
        <fullName evidence="3">Jg9644 protein</fullName>
    </submittedName>
</protein>
<feature type="region of interest" description="Disordered" evidence="2">
    <location>
        <begin position="175"/>
        <end position="198"/>
    </location>
</feature>
<organism evidence="3 4">
    <name type="scientific">Pararge aegeria aegeria</name>
    <dbReference type="NCBI Taxonomy" id="348720"/>
    <lineage>
        <taxon>Eukaryota</taxon>
        <taxon>Metazoa</taxon>
        <taxon>Ecdysozoa</taxon>
        <taxon>Arthropoda</taxon>
        <taxon>Hexapoda</taxon>
        <taxon>Insecta</taxon>
        <taxon>Pterygota</taxon>
        <taxon>Neoptera</taxon>
        <taxon>Endopterygota</taxon>
        <taxon>Lepidoptera</taxon>
        <taxon>Glossata</taxon>
        <taxon>Ditrysia</taxon>
        <taxon>Papilionoidea</taxon>
        <taxon>Nymphalidae</taxon>
        <taxon>Satyrinae</taxon>
        <taxon>Satyrini</taxon>
        <taxon>Parargina</taxon>
        <taxon>Pararge</taxon>
    </lineage>
</organism>
<dbReference type="OrthoDB" id="524326at2759"/>
<name>A0A8S4RTB7_9NEOP</name>
<dbReference type="EMBL" id="CAKXAJ010025557">
    <property type="protein sequence ID" value="CAH2240909.1"/>
    <property type="molecule type" value="Genomic_DNA"/>
</dbReference>
<comment type="caution">
    <text evidence="3">The sequence shown here is derived from an EMBL/GenBank/DDBJ whole genome shotgun (WGS) entry which is preliminary data.</text>
</comment>
<feature type="region of interest" description="Disordered" evidence="2">
    <location>
        <begin position="140"/>
        <end position="163"/>
    </location>
</feature>
<proteinExistence type="predicted"/>
<evidence type="ECO:0000313" key="3">
    <source>
        <dbReference type="EMBL" id="CAH2240909.1"/>
    </source>
</evidence>
<dbReference type="Proteomes" id="UP000838756">
    <property type="component" value="Unassembled WGS sequence"/>
</dbReference>
<dbReference type="Gene3D" id="1.20.5.340">
    <property type="match status" value="1"/>
</dbReference>
<accession>A0A8S4RTB7</accession>
<reference evidence="3" key="1">
    <citation type="submission" date="2022-03" db="EMBL/GenBank/DDBJ databases">
        <authorList>
            <person name="Lindestad O."/>
        </authorList>
    </citation>
    <scope>NUCLEOTIDE SEQUENCE</scope>
</reference>
<evidence type="ECO:0000313" key="4">
    <source>
        <dbReference type="Proteomes" id="UP000838756"/>
    </source>
</evidence>